<dbReference type="PANTHER" id="PTHR21391">
    <property type="entry name" value="AT04489P-RELATED"/>
    <property type="match status" value="1"/>
</dbReference>
<dbReference type="STRING" id="543379.A0A232ERZ9"/>
<reference evidence="2 3" key="1">
    <citation type="journal article" date="2017" name="Curr. Biol.">
        <title>The Evolution of Venom by Co-option of Single-Copy Genes.</title>
        <authorList>
            <person name="Martinson E.O."/>
            <person name="Mrinalini"/>
            <person name="Kelkar Y.D."/>
            <person name="Chang C.H."/>
            <person name="Werren J.H."/>
        </authorList>
    </citation>
    <scope>NUCLEOTIDE SEQUENCE [LARGE SCALE GENOMIC DNA]</scope>
    <source>
        <strain evidence="2 3">Alberta</strain>
        <tissue evidence="2">Whole body</tissue>
    </source>
</reference>
<dbReference type="EMBL" id="NNAY01002549">
    <property type="protein sequence ID" value="OXU21076.1"/>
    <property type="molecule type" value="Genomic_DNA"/>
</dbReference>
<dbReference type="Gene3D" id="1.25.40.10">
    <property type="entry name" value="Tetratricopeptide repeat domain"/>
    <property type="match status" value="2"/>
</dbReference>
<gene>
    <name evidence="2" type="ORF">TSAR_004513</name>
</gene>
<feature type="region of interest" description="Disordered" evidence="1">
    <location>
        <begin position="1074"/>
        <end position="1134"/>
    </location>
</feature>
<feature type="compositionally biased region" description="Acidic residues" evidence="1">
    <location>
        <begin position="967"/>
        <end position="977"/>
    </location>
</feature>
<evidence type="ECO:0000313" key="2">
    <source>
        <dbReference type="EMBL" id="OXU21076.1"/>
    </source>
</evidence>
<dbReference type="AlphaFoldDB" id="A0A232ERZ9"/>
<feature type="compositionally biased region" description="Basic residues" evidence="1">
    <location>
        <begin position="987"/>
        <end position="996"/>
    </location>
</feature>
<accession>A0A232ERZ9</accession>
<dbReference type="SUPFAM" id="SSF48452">
    <property type="entry name" value="TPR-like"/>
    <property type="match status" value="3"/>
</dbReference>
<dbReference type="Proteomes" id="UP000215335">
    <property type="component" value="Unassembled WGS sequence"/>
</dbReference>
<keyword evidence="3" id="KW-1185">Reference proteome</keyword>
<protein>
    <recommendedName>
        <fullName evidence="4">Tetratricopeptide repeat protein 25</fullName>
    </recommendedName>
</protein>
<dbReference type="InterPro" id="IPR011990">
    <property type="entry name" value="TPR-like_helical_dom_sf"/>
</dbReference>
<dbReference type="InterPro" id="IPR019734">
    <property type="entry name" value="TPR_rpt"/>
</dbReference>
<evidence type="ECO:0000256" key="1">
    <source>
        <dbReference type="SAM" id="MobiDB-lite"/>
    </source>
</evidence>
<dbReference type="OrthoDB" id="10268002at2759"/>
<comment type="caution">
    <text evidence="2">The sequence shown here is derived from an EMBL/GenBank/DDBJ whole genome shotgun (WGS) entry which is preliminary data.</text>
</comment>
<proteinExistence type="predicted"/>
<dbReference type="PANTHER" id="PTHR21391:SF0">
    <property type="entry name" value="AT04489P-RELATED"/>
    <property type="match status" value="1"/>
</dbReference>
<name>A0A232ERZ9_9HYME</name>
<feature type="region of interest" description="Disordered" evidence="1">
    <location>
        <begin position="938"/>
        <end position="1012"/>
    </location>
</feature>
<dbReference type="SMART" id="SM00028">
    <property type="entry name" value="TPR"/>
    <property type="match status" value="4"/>
</dbReference>
<evidence type="ECO:0000313" key="3">
    <source>
        <dbReference type="Proteomes" id="UP000215335"/>
    </source>
</evidence>
<organism evidence="2 3">
    <name type="scientific">Trichomalopsis sarcophagae</name>
    <dbReference type="NCBI Taxonomy" id="543379"/>
    <lineage>
        <taxon>Eukaryota</taxon>
        <taxon>Metazoa</taxon>
        <taxon>Ecdysozoa</taxon>
        <taxon>Arthropoda</taxon>
        <taxon>Hexapoda</taxon>
        <taxon>Insecta</taxon>
        <taxon>Pterygota</taxon>
        <taxon>Neoptera</taxon>
        <taxon>Endopterygota</taxon>
        <taxon>Hymenoptera</taxon>
        <taxon>Apocrita</taxon>
        <taxon>Proctotrupomorpha</taxon>
        <taxon>Chalcidoidea</taxon>
        <taxon>Pteromalidae</taxon>
        <taxon>Pteromalinae</taxon>
        <taxon>Trichomalopsis</taxon>
    </lineage>
</organism>
<sequence length="1176" mass="133982">MSKSQQQLGQAEIFRAQIVYREWGRRFTVLQQYLKGIHYYEKSSEYGDENFLWTLLGLSEALKKSGRFAEAAVVAEKCTRIDPAHLGANWTRMEALFDVAEFCGSLVCAHQGARRRQSHFRAAVLLANETIEDCVGENVPGDTLRQLQPWIRRLTVHREGLIVERRDDLEDEFQGIDEEQSRFRVDDPPARLRRYRNRMDRLMAGLYLGSTARDKEFLEQLLSSPAVASANKSGSARLVELARDCLVRLNSQQEALRTRRPLYAVRARAEAALSEGRKMGLEREIEFKRCLVENEAKLVLRRLHEARLRRDYSAFFKLFPEQQRYLNALYRMRLALTNQPLEILWIFHELCKLFLEIRRYDLARFYAKKTRDLSLESNHEDWALNASHVLIRIELAQHNRNEAKEAAVTALESARKLNVYFLEDFYERAIDYIDGLDFGRLSDDDSIAARRKLISSLMTDDTKPGMDLLLRTMEAVPARRRMSVMPGCKPKNQKLGLPTKRMTVKPGPPKDFDKESREELLKKIARRTPDVIPSDDPKGQEPRIVVEEVEKRLTLQPGGKRHNCRAKAQELHREADRLYFKGDYESALVLYHRAARLCPRESLHSVAARRTEAAISSAANPAERLLHRRAKSETTDQCPEIVARKARDVVDRNEDPDRDVPKILKYLDAHQDFWRLSSPGKSPRLQSRSRTMLRQLNKCVKSTLRDVESAHAAGDSLAVHQLSGELVNLVSLGEESHRSQIRALEYLLKKQMELGRHDRAVDLAAKMIFLARSCRDELSLVEALVTVGKVHLKFGCLDALARVWERLADDLREEPIPSAWLHHDIGRCHLELGNFSRSLHFSKLCLEHAESVKSKKWILRGQLLSGQSLLKLGRLAEAVGSLKTAARIAEEDKGEGEASDQSILLYVQSLIDQVTRLLRRLNRERDGRIELRADEIGRDSSPANSISKANRARRNDETEAVPVIPENLEEEEESTSAEDERISQLLKRTRALRRERRGTTPRSGSDKKVQVPRLTAATLSAAGSEDQHDEDVVADSSRTRVITYGRSRHGWVKINSDEERTLRMGDLVALSSGLSSAGVTDGEEDAWSETTAKEEMPVTYFSPDDDLPTSRSSRPISEPKQSHTDDPVESSTVAETKQALFDTDGLSAYLRSLESCEFLEQEQPYLESRSNPSGLL</sequence>
<evidence type="ECO:0008006" key="4">
    <source>
        <dbReference type="Google" id="ProtNLM"/>
    </source>
</evidence>
<feature type="region of interest" description="Disordered" evidence="1">
    <location>
        <begin position="484"/>
        <end position="515"/>
    </location>
</feature>